<dbReference type="PANTHER" id="PTHR30509:SF23">
    <property type="entry name" value="INNER MEMBRANE PROTEIN"/>
    <property type="match status" value="1"/>
</dbReference>
<keyword evidence="11" id="KW-1185">Reference proteome</keyword>
<feature type="transmembrane region" description="Helical" evidence="7">
    <location>
        <begin position="93"/>
        <end position="111"/>
    </location>
</feature>
<reference evidence="10 11" key="1">
    <citation type="submission" date="2020-07" db="EMBL/GenBank/DDBJ databases">
        <title>Pusillimonas sp. nov., isolated from poultry manure in Taiwan.</title>
        <authorList>
            <person name="Lin S.-Y."/>
            <person name="Tang Y.-S."/>
            <person name="Young C.-C."/>
        </authorList>
    </citation>
    <scope>NUCLEOTIDE SEQUENCE [LARGE SCALE GENOMIC DNA]</scope>
    <source>
        <strain evidence="10 11">CC-YST705</strain>
    </source>
</reference>
<feature type="domain" description="Integral membrane bound transporter" evidence="9">
    <location>
        <begin position="436"/>
        <end position="549"/>
    </location>
</feature>
<feature type="transmembrane region" description="Helical" evidence="7">
    <location>
        <begin position="27"/>
        <end position="57"/>
    </location>
</feature>
<evidence type="ECO:0000313" key="11">
    <source>
        <dbReference type="Proteomes" id="UP000776983"/>
    </source>
</evidence>
<dbReference type="PANTHER" id="PTHR30509">
    <property type="entry name" value="P-HYDROXYBENZOIC ACID EFFLUX PUMP SUBUNIT-RELATED"/>
    <property type="match status" value="1"/>
</dbReference>
<keyword evidence="2" id="KW-1003">Cell membrane</keyword>
<evidence type="ECO:0000313" key="10">
    <source>
        <dbReference type="EMBL" id="MCB5363879.1"/>
    </source>
</evidence>
<evidence type="ECO:0000256" key="6">
    <source>
        <dbReference type="ARBA" id="ARBA00043993"/>
    </source>
</evidence>
<evidence type="ECO:0000259" key="8">
    <source>
        <dbReference type="Pfam" id="PF12805"/>
    </source>
</evidence>
<feature type="transmembrane region" description="Helical" evidence="7">
    <location>
        <begin position="539"/>
        <end position="556"/>
    </location>
</feature>
<dbReference type="InterPro" id="IPR049453">
    <property type="entry name" value="Memb_transporter_dom"/>
</dbReference>
<dbReference type="Pfam" id="PF13515">
    <property type="entry name" value="FUSC_2"/>
    <property type="match status" value="1"/>
</dbReference>
<feature type="transmembrane region" description="Helical" evidence="7">
    <location>
        <begin position="141"/>
        <end position="160"/>
    </location>
</feature>
<evidence type="ECO:0000259" key="9">
    <source>
        <dbReference type="Pfam" id="PF13515"/>
    </source>
</evidence>
<feature type="transmembrane region" description="Helical" evidence="7">
    <location>
        <begin position="403"/>
        <end position="424"/>
    </location>
</feature>
<feature type="transmembrane region" description="Helical" evidence="7">
    <location>
        <begin position="510"/>
        <end position="533"/>
    </location>
</feature>
<feature type="transmembrane region" description="Helical" evidence="7">
    <location>
        <begin position="118"/>
        <end position="135"/>
    </location>
</feature>
<gene>
    <name evidence="10" type="ORF">H0484_08975</name>
</gene>
<organism evidence="10 11">
    <name type="scientific">Mesopusillimonas faecipullorum</name>
    <dbReference type="NCBI Taxonomy" id="2755040"/>
    <lineage>
        <taxon>Bacteria</taxon>
        <taxon>Pseudomonadati</taxon>
        <taxon>Pseudomonadota</taxon>
        <taxon>Betaproteobacteria</taxon>
        <taxon>Burkholderiales</taxon>
        <taxon>Alcaligenaceae</taxon>
        <taxon>Mesopusillimonas</taxon>
    </lineage>
</organism>
<keyword evidence="3 7" id="KW-0812">Transmembrane</keyword>
<dbReference type="RefSeq" id="WP_226954249.1">
    <property type="nucleotide sequence ID" value="NZ_JACDXW010000004.1"/>
</dbReference>
<evidence type="ECO:0000256" key="7">
    <source>
        <dbReference type="SAM" id="Phobius"/>
    </source>
</evidence>
<feature type="transmembrane region" description="Helical" evidence="7">
    <location>
        <begin position="461"/>
        <end position="480"/>
    </location>
</feature>
<comment type="subcellular location">
    <subcellularLocation>
        <location evidence="1">Cell membrane</location>
        <topology evidence="1">Multi-pass membrane protein</topology>
    </subcellularLocation>
</comment>
<feature type="transmembrane region" description="Helical" evidence="7">
    <location>
        <begin position="486"/>
        <end position="503"/>
    </location>
</feature>
<keyword evidence="4 7" id="KW-1133">Transmembrane helix</keyword>
<feature type="domain" description="Integral membrane protein YccS N-terminal" evidence="8">
    <location>
        <begin position="72"/>
        <end position="348"/>
    </location>
</feature>
<dbReference type="InterPro" id="IPR032692">
    <property type="entry name" value="YccS_N"/>
</dbReference>
<accession>A0ABS8CE67</accession>
<evidence type="ECO:0000256" key="1">
    <source>
        <dbReference type="ARBA" id="ARBA00004651"/>
    </source>
</evidence>
<proteinExistence type="inferred from homology"/>
<sequence length="744" mass="82476">MLNSLPSLQRFLYSQYFFSGVRQAGGVLIPALFATLVLHDLSAALVAAIGASCPAILDQPDNPRRHNTNTMLGAILLGTCTVIITGLSFSSGLLFWLIVPLLVFSLSMLSVYGKQGNLMAFASLLVMTLTMRTPLEPQAVMLHTLQSLAGGLFYFCYSFITHRLLWHRETQQHLASALYATAEYVLARSRLYTAPDELDDNYRKLTRAQSAMTDAQQVARNTVLRDLPRQNHADDRQRLTTLSIFTDMVDLLDTLVATHTDYATLHRMLPGHDMMTFARDALVKLADNLQHIALCVARNQPAKEQFSAKAELRAFEYDLEILKQGGLNTQHPEVYALLVQVLRRLRNASRIVTRMALHSQGKNISAPLDARLHQELGRFISSNPIRLGMLTSNLRLDSPHFRYAVRVALATLMGLLIGRSLGLITSGSTWAGVIEIHSYWIILTIVVIMRPGFALTRQRNNLRLIGTGLGSLLALIVLHLTSNPDVMFGILVVSCILGYSMVVTRFMAAAVFNTLTVVLAFQIMSPSSSFIIGERLIDTLIGCLLAAVCSYILPWWEANFMGSLARALLRANQRFLHAGLRYAKAERALQSSAGEDTLALQSERNEAEVAWRLGRKNVHIAFSNFAAAFYRMSNEPVRQQRKVPELNHLLIQNHVLAQQISAAVPQLAQLREIPPGIQLALNTIDTLLAGHEADTGISLETEGELAALAYPLRQMLKAAQLIRQEMRALEPPDEVIPPPRTLAA</sequence>
<comment type="caution">
    <text evidence="10">The sequence shown here is derived from an EMBL/GenBank/DDBJ whole genome shotgun (WGS) entry which is preliminary data.</text>
</comment>
<feature type="transmembrane region" description="Helical" evidence="7">
    <location>
        <begin position="430"/>
        <end position="449"/>
    </location>
</feature>
<feature type="transmembrane region" description="Helical" evidence="7">
    <location>
        <begin position="69"/>
        <end position="87"/>
    </location>
</feature>
<dbReference type="EMBL" id="JACDXW010000004">
    <property type="protein sequence ID" value="MCB5363879.1"/>
    <property type="molecule type" value="Genomic_DNA"/>
</dbReference>
<name>A0ABS8CE67_9BURK</name>
<dbReference type="Proteomes" id="UP000776983">
    <property type="component" value="Unassembled WGS sequence"/>
</dbReference>
<protein>
    <submittedName>
        <fullName evidence="10">FUSC family protein</fullName>
    </submittedName>
</protein>
<evidence type="ECO:0000256" key="2">
    <source>
        <dbReference type="ARBA" id="ARBA00022475"/>
    </source>
</evidence>
<evidence type="ECO:0000256" key="3">
    <source>
        <dbReference type="ARBA" id="ARBA00022692"/>
    </source>
</evidence>
<keyword evidence="5 7" id="KW-0472">Membrane</keyword>
<dbReference type="Pfam" id="PF12805">
    <property type="entry name" value="FUSC-like"/>
    <property type="match status" value="1"/>
</dbReference>
<evidence type="ECO:0000256" key="4">
    <source>
        <dbReference type="ARBA" id="ARBA00022989"/>
    </source>
</evidence>
<comment type="similarity">
    <text evidence="6">Belongs to the YccS/YhfK family.</text>
</comment>
<evidence type="ECO:0000256" key="5">
    <source>
        <dbReference type="ARBA" id="ARBA00023136"/>
    </source>
</evidence>